<evidence type="ECO:0000256" key="2">
    <source>
        <dbReference type="ARBA" id="ARBA00022630"/>
    </source>
</evidence>
<dbReference type="SUPFAM" id="SSF51905">
    <property type="entry name" value="FAD/NAD(P)-binding domain"/>
    <property type="match status" value="1"/>
</dbReference>
<evidence type="ECO:0000256" key="1">
    <source>
        <dbReference type="ARBA" id="ARBA00007532"/>
    </source>
</evidence>
<feature type="domain" description="Pyridine nucleotide-disulphide oxidoreductase dimerisation" evidence="11">
    <location>
        <begin position="357"/>
        <end position="462"/>
    </location>
</feature>
<dbReference type="InterPro" id="IPR012999">
    <property type="entry name" value="Pyr_OxRdtase_I_AS"/>
</dbReference>
<comment type="similarity">
    <text evidence="1 10">Belongs to the class-I pyridine nucleotide-disulfide oxidoreductase family.</text>
</comment>
<evidence type="ECO:0000259" key="11">
    <source>
        <dbReference type="Pfam" id="PF02852"/>
    </source>
</evidence>
<keyword evidence="6" id="KW-1015">Disulfide bond</keyword>
<dbReference type="GO" id="GO:0016668">
    <property type="term" value="F:oxidoreductase activity, acting on a sulfur group of donors, NAD(P) as acceptor"/>
    <property type="evidence" value="ECO:0007669"/>
    <property type="project" value="InterPro"/>
</dbReference>
<dbReference type="SUPFAM" id="SSF55424">
    <property type="entry name" value="FAD/NAD-linked reductases, dimerisation (C-terminal) domain"/>
    <property type="match status" value="1"/>
</dbReference>
<dbReference type="Pfam" id="PF07992">
    <property type="entry name" value="Pyr_redox_2"/>
    <property type="match status" value="1"/>
</dbReference>
<dbReference type="FunFam" id="3.30.390.30:FF:000001">
    <property type="entry name" value="Dihydrolipoyl dehydrogenase"/>
    <property type="match status" value="1"/>
</dbReference>
<feature type="binding site" evidence="8">
    <location>
        <begin position="143"/>
        <end position="145"/>
    </location>
    <ligand>
        <name>FAD</name>
        <dbReference type="ChEBI" id="CHEBI:57692"/>
    </ligand>
</feature>
<dbReference type="InterPro" id="IPR004099">
    <property type="entry name" value="Pyr_nucl-diS_OxRdtase_dimer"/>
</dbReference>
<evidence type="ECO:0000256" key="10">
    <source>
        <dbReference type="RuleBase" id="RU003691"/>
    </source>
</evidence>
<evidence type="ECO:0000313" key="14">
    <source>
        <dbReference type="Proteomes" id="UP000234881"/>
    </source>
</evidence>
<dbReference type="InterPro" id="IPR023753">
    <property type="entry name" value="FAD/NAD-binding_dom"/>
</dbReference>
<keyword evidence="2 10" id="KW-0285">Flavoprotein</keyword>
<evidence type="ECO:0000259" key="12">
    <source>
        <dbReference type="Pfam" id="PF07992"/>
    </source>
</evidence>
<dbReference type="Gene3D" id="3.30.390.30">
    <property type="match status" value="1"/>
</dbReference>
<feature type="binding site" evidence="8">
    <location>
        <position position="203"/>
    </location>
    <ligand>
        <name>NAD(+)</name>
        <dbReference type="ChEBI" id="CHEBI:57540"/>
    </ligand>
</feature>
<keyword evidence="8" id="KW-0520">NAD</keyword>
<feature type="domain" description="FAD/NAD(P)-binding" evidence="12">
    <location>
        <begin position="8"/>
        <end position="336"/>
    </location>
</feature>
<dbReference type="PROSITE" id="PS00076">
    <property type="entry name" value="PYRIDINE_REDOX_1"/>
    <property type="match status" value="1"/>
</dbReference>
<keyword evidence="5 10" id="KW-0560">Oxidoreductase</keyword>
<keyword evidence="14" id="KW-1185">Reference proteome</keyword>
<keyword evidence="3 8" id="KW-0274">FAD</keyword>
<comment type="cofactor">
    <cofactor evidence="8">
        <name>FAD</name>
        <dbReference type="ChEBI" id="CHEBI:57692"/>
    </cofactor>
    <text evidence="8">Binds 1 FAD per subunit.</text>
</comment>
<keyword evidence="4" id="KW-0521">NADP</keyword>
<evidence type="ECO:0000256" key="5">
    <source>
        <dbReference type="ARBA" id="ARBA00023002"/>
    </source>
</evidence>
<proteinExistence type="inferred from homology"/>
<keyword evidence="8" id="KW-0547">Nucleotide-binding</keyword>
<feature type="binding site" evidence="8">
    <location>
        <position position="53"/>
    </location>
    <ligand>
        <name>FAD</name>
        <dbReference type="ChEBI" id="CHEBI:57692"/>
    </ligand>
</feature>
<dbReference type="PIRSF" id="PIRSF000350">
    <property type="entry name" value="Mercury_reductase_MerA"/>
    <property type="match status" value="1"/>
</dbReference>
<dbReference type="AlphaFoldDB" id="A0A2N5XP51"/>
<evidence type="ECO:0000256" key="4">
    <source>
        <dbReference type="ARBA" id="ARBA00022857"/>
    </source>
</evidence>
<comment type="caution">
    <text evidence="13">The sequence shown here is derived from an EMBL/GenBank/DDBJ whole genome shotgun (WGS) entry which is preliminary data.</text>
</comment>
<protein>
    <submittedName>
        <fullName evidence="13">Dihydrolipoamide dehydrogenase</fullName>
    </submittedName>
</protein>
<evidence type="ECO:0000256" key="7">
    <source>
        <dbReference type="ARBA" id="ARBA00023284"/>
    </source>
</evidence>
<dbReference type="Proteomes" id="UP000234881">
    <property type="component" value="Unassembled WGS sequence"/>
</dbReference>
<evidence type="ECO:0000256" key="3">
    <source>
        <dbReference type="ARBA" id="ARBA00022827"/>
    </source>
</evidence>
<dbReference type="OrthoDB" id="9781772at2"/>
<dbReference type="InterPro" id="IPR016156">
    <property type="entry name" value="FAD/NAD-linked_Rdtase_dimer_sf"/>
</dbReference>
<feature type="binding site" evidence="8">
    <location>
        <position position="282"/>
    </location>
    <ligand>
        <name>NAD(+)</name>
        <dbReference type="ChEBI" id="CHEBI:57540"/>
    </ligand>
</feature>
<feature type="binding site" evidence="8">
    <location>
        <position position="117"/>
    </location>
    <ligand>
        <name>FAD</name>
        <dbReference type="ChEBI" id="CHEBI:57692"/>
    </ligand>
</feature>
<keyword evidence="7 10" id="KW-0676">Redox-active center</keyword>
<dbReference type="GO" id="GO:0050660">
    <property type="term" value="F:flavin adenine dinucleotide binding"/>
    <property type="evidence" value="ECO:0007669"/>
    <property type="project" value="TreeGrafter"/>
</dbReference>
<feature type="binding site" evidence="8">
    <location>
        <position position="322"/>
    </location>
    <ligand>
        <name>FAD</name>
        <dbReference type="ChEBI" id="CHEBI:57692"/>
    </ligand>
</feature>
<dbReference type="PRINTS" id="PR00368">
    <property type="entry name" value="FADPNR"/>
</dbReference>
<dbReference type="PANTHER" id="PTHR43014:SF2">
    <property type="entry name" value="MERCURIC REDUCTASE"/>
    <property type="match status" value="1"/>
</dbReference>
<dbReference type="EMBL" id="PKUQ01000031">
    <property type="protein sequence ID" value="PLW76200.1"/>
    <property type="molecule type" value="Genomic_DNA"/>
</dbReference>
<evidence type="ECO:0000256" key="8">
    <source>
        <dbReference type="PIRSR" id="PIRSR000350-3"/>
    </source>
</evidence>
<dbReference type="PRINTS" id="PR00411">
    <property type="entry name" value="PNDRDTASEI"/>
</dbReference>
<dbReference type="GO" id="GO:0003955">
    <property type="term" value="F:NAD(P)H dehydrogenase (quinone) activity"/>
    <property type="evidence" value="ECO:0007669"/>
    <property type="project" value="TreeGrafter"/>
</dbReference>
<evidence type="ECO:0000256" key="6">
    <source>
        <dbReference type="ARBA" id="ARBA00023157"/>
    </source>
</evidence>
<dbReference type="InterPro" id="IPR036188">
    <property type="entry name" value="FAD/NAD-bd_sf"/>
</dbReference>
<evidence type="ECO:0000313" key="13">
    <source>
        <dbReference type="EMBL" id="PLW76200.1"/>
    </source>
</evidence>
<gene>
    <name evidence="13" type="ORF">C0081_14930</name>
</gene>
<reference evidence="13 14" key="1">
    <citation type="submission" date="2018-01" db="EMBL/GenBank/DDBJ databases">
        <title>The draft genome sequence of Cohaesibacter sp. H1304.</title>
        <authorList>
            <person name="Wang N.-N."/>
            <person name="Du Z.-J."/>
        </authorList>
    </citation>
    <scope>NUCLEOTIDE SEQUENCE [LARGE SCALE GENOMIC DNA]</scope>
    <source>
        <strain evidence="13 14">H1304</strain>
    </source>
</reference>
<dbReference type="InterPro" id="IPR001100">
    <property type="entry name" value="Pyr_nuc-diS_OxRdtase"/>
</dbReference>
<sequence length="489" mass="52778">MTKQIKTDICVIGAGSGGLTVAAAAAAFGENVILLEKGKMGGDCLNYGCVPSKAMIAAGKQAHAMRKANLFGISSVEPNVDYSAVHDHIHAVIGAIAPNDSVERFESLGVKVIQQAGQFKDAKTVVTANGKTEITARRFVIATGSSAAKLPIKGLDDVDYLTNETVFSLTERPQKLVIIGGGPIGMELAQAQRRLGADVTVLEAFGVLSKDDPEMSAVVIDQVRRDGVDIREGVRIARVERPHNRVEHPHGAKIILSTLSADGEETGGEEEIEATHLLVAAGRSPNVEGLGLENAQIKYDRRGIKVKSNLKTSNSRVYAIGDVTGGLQFTHVAGYHAGLVIRSMLFRMNAKEDRSIIPWVTYTDPEMSHVGLNEEQAREKHKGVSILRWPYGENDRAQAERKTEGLIKIIIDKKGVVLGASVVGANAGEIINMWSLIVSQKMNVKAIAGYISPYPTFSEIGRRAAISYYGDLPKKPMIRRVISFFKLFG</sequence>
<dbReference type="Gene3D" id="3.50.50.60">
    <property type="entry name" value="FAD/NAD(P)-binding domain"/>
    <property type="match status" value="2"/>
</dbReference>
<organism evidence="13 14">
    <name type="scientific">Cohaesibacter celericrescens</name>
    <dbReference type="NCBI Taxonomy" id="2067669"/>
    <lineage>
        <taxon>Bacteria</taxon>
        <taxon>Pseudomonadati</taxon>
        <taxon>Pseudomonadota</taxon>
        <taxon>Alphaproteobacteria</taxon>
        <taxon>Hyphomicrobiales</taxon>
        <taxon>Cohaesibacteraceae</taxon>
    </lineage>
</organism>
<dbReference type="PANTHER" id="PTHR43014">
    <property type="entry name" value="MERCURIC REDUCTASE"/>
    <property type="match status" value="1"/>
</dbReference>
<feature type="disulfide bond" description="Redox-active" evidence="9">
    <location>
        <begin position="44"/>
        <end position="49"/>
    </location>
</feature>
<accession>A0A2N5XP51</accession>
<name>A0A2N5XP51_9HYPH</name>
<dbReference type="RefSeq" id="WP_101534633.1">
    <property type="nucleotide sequence ID" value="NZ_JBFHIU010000002.1"/>
</dbReference>
<evidence type="ECO:0000256" key="9">
    <source>
        <dbReference type="PIRSR" id="PIRSR000350-4"/>
    </source>
</evidence>
<feature type="binding site" evidence="8">
    <location>
        <begin position="180"/>
        <end position="187"/>
    </location>
    <ligand>
        <name>NAD(+)</name>
        <dbReference type="ChEBI" id="CHEBI:57540"/>
    </ligand>
</feature>
<dbReference type="Pfam" id="PF02852">
    <property type="entry name" value="Pyr_redox_dim"/>
    <property type="match status" value="1"/>
</dbReference>